<feature type="region of interest" description="Disordered" evidence="1">
    <location>
        <begin position="175"/>
        <end position="217"/>
    </location>
</feature>
<feature type="non-terminal residue" evidence="2">
    <location>
        <position position="1"/>
    </location>
</feature>
<dbReference type="EMBL" id="PGGS01000008">
    <property type="protein sequence ID" value="PNH12472.1"/>
    <property type="molecule type" value="Genomic_DNA"/>
</dbReference>
<dbReference type="Proteomes" id="UP000236333">
    <property type="component" value="Unassembled WGS sequence"/>
</dbReference>
<proteinExistence type="predicted"/>
<gene>
    <name evidence="2" type="ORF">TSOC_000574</name>
</gene>
<feature type="compositionally biased region" description="Basic and acidic residues" evidence="1">
    <location>
        <begin position="181"/>
        <end position="217"/>
    </location>
</feature>
<feature type="non-terminal residue" evidence="2">
    <location>
        <position position="217"/>
    </location>
</feature>
<protein>
    <submittedName>
        <fullName evidence="2">Uncharacterized protein</fullName>
    </submittedName>
</protein>
<evidence type="ECO:0000313" key="3">
    <source>
        <dbReference type="Proteomes" id="UP000236333"/>
    </source>
</evidence>
<organism evidence="2 3">
    <name type="scientific">Tetrabaena socialis</name>
    <dbReference type="NCBI Taxonomy" id="47790"/>
    <lineage>
        <taxon>Eukaryota</taxon>
        <taxon>Viridiplantae</taxon>
        <taxon>Chlorophyta</taxon>
        <taxon>core chlorophytes</taxon>
        <taxon>Chlorophyceae</taxon>
        <taxon>CS clade</taxon>
        <taxon>Chlamydomonadales</taxon>
        <taxon>Tetrabaenaceae</taxon>
        <taxon>Tetrabaena</taxon>
    </lineage>
</organism>
<sequence length="217" mass="23665">VVLHLEQERHAGMAQQGELAGLRQKLRALAADSILAASGGAGDGRSPANSLKRPLSVRMAGIEDLLEEAAADLEQLEGHISASTQRLLGLQAQNLALGQQVSEALRRRAEAEAQAVEQSQRAQALRDEADALQRSIGADQQLSSRLAAQLGAARSEVQHLERQAAEQVEELRRCRAASQEQEERAAEARQRLIQEQHDHGVAQHERKAVERELAQLQ</sequence>
<accession>A0A2J8AIX2</accession>
<comment type="caution">
    <text evidence="2">The sequence shown here is derived from an EMBL/GenBank/DDBJ whole genome shotgun (WGS) entry which is preliminary data.</text>
</comment>
<evidence type="ECO:0000256" key="1">
    <source>
        <dbReference type="SAM" id="MobiDB-lite"/>
    </source>
</evidence>
<dbReference type="AlphaFoldDB" id="A0A2J8AIX2"/>
<name>A0A2J8AIX2_9CHLO</name>
<evidence type="ECO:0000313" key="2">
    <source>
        <dbReference type="EMBL" id="PNH12472.1"/>
    </source>
</evidence>
<keyword evidence="3" id="KW-1185">Reference proteome</keyword>
<reference evidence="2 3" key="1">
    <citation type="journal article" date="2017" name="Mol. Biol. Evol.">
        <title>The 4-celled Tetrabaena socialis nuclear genome reveals the essential components for genetic control of cell number at the origin of multicellularity in the volvocine lineage.</title>
        <authorList>
            <person name="Featherston J."/>
            <person name="Arakaki Y."/>
            <person name="Hanschen E.R."/>
            <person name="Ferris P.J."/>
            <person name="Michod R.E."/>
            <person name="Olson B.J.S.C."/>
            <person name="Nozaki H."/>
            <person name="Durand P.M."/>
        </authorList>
    </citation>
    <scope>NUCLEOTIDE SEQUENCE [LARGE SCALE GENOMIC DNA]</scope>
    <source>
        <strain evidence="2 3">NIES-571</strain>
    </source>
</reference>